<feature type="transmembrane region" description="Helical" evidence="1">
    <location>
        <begin position="139"/>
        <end position="159"/>
    </location>
</feature>
<feature type="transmembrane region" description="Helical" evidence="1">
    <location>
        <begin position="204"/>
        <end position="224"/>
    </location>
</feature>
<name>E6PI11_9ZZZZ</name>
<organism evidence="2">
    <name type="scientific">mine drainage metagenome</name>
    <dbReference type="NCBI Taxonomy" id="410659"/>
    <lineage>
        <taxon>unclassified sequences</taxon>
        <taxon>metagenomes</taxon>
        <taxon>ecological metagenomes</taxon>
    </lineage>
</organism>
<dbReference type="PANTHER" id="PTHR36832">
    <property type="entry name" value="SLR1174 PROTEIN-RELATED"/>
    <property type="match status" value="1"/>
</dbReference>
<dbReference type="EMBL" id="CABL01000019">
    <property type="protein sequence ID" value="CBH76101.1"/>
    <property type="molecule type" value="Genomic_DNA"/>
</dbReference>
<keyword evidence="1" id="KW-0812">Transmembrane</keyword>
<dbReference type="Pfam" id="PF06182">
    <property type="entry name" value="ABC2_membrane_6"/>
    <property type="match status" value="1"/>
</dbReference>
<evidence type="ECO:0000313" key="2">
    <source>
        <dbReference type="EMBL" id="CBH76101.1"/>
    </source>
</evidence>
<feature type="transmembrane region" description="Helical" evidence="1">
    <location>
        <begin position="58"/>
        <end position="78"/>
    </location>
</feature>
<gene>
    <name evidence="2" type="ORF">CARN1_0581</name>
</gene>
<feature type="transmembrane region" description="Helical" evidence="1">
    <location>
        <begin position="114"/>
        <end position="132"/>
    </location>
</feature>
<comment type="caution">
    <text evidence="2">The sequence shown here is derived from an EMBL/GenBank/DDBJ whole genome shotgun (WGS) entry which is preliminary data.</text>
</comment>
<accession>E6PI11</accession>
<feature type="transmembrane region" description="Helical" evidence="1">
    <location>
        <begin position="21"/>
        <end position="38"/>
    </location>
</feature>
<evidence type="ECO:0008006" key="3">
    <source>
        <dbReference type="Google" id="ProtNLM"/>
    </source>
</evidence>
<sequence>MTPFAPYIEYARKAFAREATYRIELIAEIGSLVLRVYLLRSLWTALYTHNVAPMGLPLHSMITYTTVALLMSLVLEVDGTRVIREKLREGGIAVDLMKPIVVPFAYFSDGIGQTLVHAAAILPSLLFALLLVHIDVPSLPVIAIFFCSFALGYGVNFFVNFLMNGVAFWTLETFGLQLIVRWVSDLLSGQILPLSFFPGWFGRAVFALPFAAIYSTPLLLYVGIIPPAKWGAALAVQAAWLAATAGASYLLWRAASRRVVVQGG</sequence>
<dbReference type="PANTHER" id="PTHR36832:SF1">
    <property type="entry name" value="SLR1174 PROTEIN"/>
    <property type="match status" value="1"/>
</dbReference>
<proteinExistence type="predicted"/>
<feature type="transmembrane region" description="Helical" evidence="1">
    <location>
        <begin position="179"/>
        <end position="197"/>
    </location>
</feature>
<feature type="transmembrane region" description="Helical" evidence="1">
    <location>
        <begin position="230"/>
        <end position="252"/>
    </location>
</feature>
<keyword evidence="1" id="KW-0472">Membrane</keyword>
<dbReference type="InterPro" id="IPR010390">
    <property type="entry name" value="ABC-2_transporter-like"/>
</dbReference>
<feature type="transmembrane region" description="Helical" evidence="1">
    <location>
        <begin position="90"/>
        <end position="108"/>
    </location>
</feature>
<dbReference type="AlphaFoldDB" id="E6PI11"/>
<evidence type="ECO:0000256" key="1">
    <source>
        <dbReference type="SAM" id="Phobius"/>
    </source>
</evidence>
<protein>
    <recommendedName>
        <fullName evidence="3">ABC transporter permease</fullName>
    </recommendedName>
</protein>
<reference evidence="2" key="1">
    <citation type="submission" date="2009-10" db="EMBL/GenBank/DDBJ databases">
        <title>Diversity of trophic interactions inside an arsenic-rich microbial ecosystem.</title>
        <authorList>
            <person name="Bertin P.N."/>
            <person name="Heinrich-Salmeron A."/>
            <person name="Pelletier E."/>
            <person name="Goulhen-Chollet F."/>
            <person name="Arsene-Ploetze F."/>
            <person name="Gallien S."/>
            <person name="Calteau A."/>
            <person name="Vallenet D."/>
            <person name="Casiot C."/>
            <person name="Chane-Woon-Ming B."/>
            <person name="Giloteaux L."/>
            <person name="Barakat M."/>
            <person name="Bonnefoy V."/>
            <person name="Bruneel O."/>
            <person name="Chandler M."/>
            <person name="Cleiss J."/>
            <person name="Duran R."/>
            <person name="Elbaz-Poulichet F."/>
            <person name="Fonknechten N."/>
            <person name="Lauga B."/>
            <person name="Mornico D."/>
            <person name="Ortet P."/>
            <person name="Schaeffer C."/>
            <person name="Siguier P."/>
            <person name="Alexander Thil Smith A."/>
            <person name="Van Dorsselaer A."/>
            <person name="Weissenbach J."/>
            <person name="Medigue C."/>
            <person name="Le Paslier D."/>
        </authorList>
    </citation>
    <scope>NUCLEOTIDE SEQUENCE</scope>
</reference>
<keyword evidence="1" id="KW-1133">Transmembrane helix</keyword>